<name>B7AQM5_9FIRM</name>
<evidence type="ECO:0000313" key="3">
    <source>
        <dbReference type="Proteomes" id="UP000003136"/>
    </source>
</evidence>
<dbReference type="EMBL" id="ABVQ01000035">
    <property type="protein sequence ID" value="EEC57997.1"/>
    <property type="molecule type" value="Genomic_DNA"/>
</dbReference>
<protein>
    <recommendedName>
        <fullName evidence="1">Phosphoribulokinase/uridine kinase domain-containing protein</fullName>
    </recommendedName>
</protein>
<dbReference type="SUPFAM" id="SSF55186">
    <property type="entry name" value="ThrRS/AlaRS common domain"/>
    <property type="match status" value="1"/>
</dbReference>
<dbReference type="GO" id="GO:0005524">
    <property type="term" value="F:ATP binding"/>
    <property type="evidence" value="ECO:0007669"/>
    <property type="project" value="InterPro"/>
</dbReference>
<dbReference type="InterPro" id="IPR027417">
    <property type="entry name" value="P-loop_NTPase"/>
</dbReference>
<dbReference type="PANTHER" id="PTHR10285">
    <property type="entry name" value="URIDINE KINASE"/>
    <property type="match status" value="1"/>
</dbReference>
<accession>B7AQM5</accession>
<feature type="domain" description="Phosphoribulokinase/uridine kinase" evidence="1">
    <location>
        <begin position="277"/>
        <end position="475"/>
    </location>
</feature>
<reference evidence="2 3" key="2">
    <citation type="submission" date="2008-11" db="EMBL/GenBank/DDBJ databases">
        <authorList>
            <person name="Fulton L."/>
            <person name="Clifton S."/>
            <person name="Fulton B."/>
            <person name="Xu J."/>
            <person name="Minx P."/>
            <person name="Pepin K.H."/>
            <person name="Johnson M."/>
            <person name="Bhonagiri V."/>
            <person name="Nash W.E."/>
            <person name="Mardis E.R."/>
            <person name="Wilson R.K."/>
        </authorList>
    </citation>
    <scope>NUCLEOTIDE SEQUENCE [LARGE SCALE GENOMIC DNA]</scope>
    <source>
        <strain evidence="2 3">ATCC 43243</strain>
    </source>
</reference>
<keyword evidence="3" id="KW-1185">Reference proteome</keyword>
<evidence type="ECO:0000313" key="2">
    <source>
        <dbReference type="EMBL" id="EEC57997.1"/>
    </source>
</evidence>
<evidence type="ECO:0000259" key="1">
    <source>
        <dbReference type="Pfam" id="PF00485"/>
    </source>
</evidence>
<gene>
    <name evidence="2" type="ORF">BACPEC_00982</name>
</gene>
<dbReference type="Gene3D" id="3.40.50.300">
    <property type="entry name" value="P-loop containing nucleotide triphosphate hydrolases"/>
    <property type="match status" value="1"/>
</dbReference>
<dbReference type="SUPFAM" id="SSF52540">
    <property type="entry name" value="P-loop containing nucleoside triphosphate hydrolases"/>
    <property type="match status" value="1"/>
</dbReference>
<comment type="caution">
    <text evidence="2">The sequence shown here is derived from an EMBL/GenBank/DDBJ whole genome shotgun (WGS) entry which is preliminary data.</text>
</comment>
<dbReference type="Proteomes" id="UP000003136">
    <property type="component" value="Unassembled WGS sequence"/>
</dbReference>
<proteinExistence type="predicted"/>
<dbReference type="STRING" id="483218.BACPEC_00982"/>
<dbReference type="InterPro" id="IPR006083">
    <property type="entry name" value="PRK/URK"/>
</dbReference>
<dbReference type="Gene3D" id="3.30.980.10">
    <property type="entry name" value="Threonyl-trna Synthetase, Chain A, domain 2"/>
    <property type="match status" value="1"/>
</dbReference>
<reference evidence="2 3" key="1">
    <citation type="submission" date="2008-11" db="EMBL/GenBank/DDBJ databases">
        <title>Draft genome sequence of Bacteroides pectinophilus (ATCC 43243).</title>
        <authorList>
            <person name="Sudarsanam P."/>
            <person name="Ley R."/>
            <person name="Guruge J."/>
            <person name="Turnbaugh P.J."/>
            <person name="Mahowald M."/>
            <person name="Liep D."/>
            <person name="Gordon J."/>
        </authorList>
    </citation>
    <scope>NUCLEOTIDE SEQUENCE [LARGE SCALE GENOMIC DNA]</scope>
    <source>
        <strain evidence="2 3">ATCC 43243</strain>
    </source>
</reference>
<organism evidence="2 3">
    <name type="scientific">[Bacteroides] pectinophilus ATCC 43243</name>
    <dbReference type="NCBI Taxonomy" id="483218"/>
    <lineage>
        <taxon>Bacteria</taxon>
        <taxon>Bacillati</taxon>
        <taxon>Bacillota</taxon>
        <taxon>Clostridia</taxon>
        <taxon>Eubacteriales</taxon>
    </lineage>
</organism>
<dbReference type="eggNOG" id="COG0572">
    <property type="taxonomic scope" value="Bacteria"/>
</dbReference>
<dbReference type="Pfam" id="PF00485">
    <property type="entry name" value="PRK"/>
    <property type="match status" value="1"/>
</dbReference>
<dbReference type="AlphaFoldDB" id="B7AQM5"/>
<dbReference type="GO" id="GO:0016301">
    <property type="term" value="F:kinase activity"/>
    <property type="evidence" value="ECO:0007669"/>
    <property type="project" value="InterPro"/>
</dbReference>
<dbReference type="HOGENOM" id="CLU_023775_1_0_9"/>
<dbReference type="InterPro" id="IPR018163">
    <property type="entry name" value="Thr/Ala-tRNA-synth_IIc_edit"/>
</dbReference>
<sequence>MIDMKTLLELAKEEQLKTKDTIILAKVDGKLSELNNWAIEDQNVEFITTATVLGNEAYRRSVLFMMLYAIHRIAPDIPGKDVNVQYSLSKGLFCEIKNDACAVNQEFIDKVKQIMCETVAKDVPIIKHVMHTDEAVKVFRKFGMSDKERLFRYRRGSNVNVYELEGFMDYYYGYMAPSTGMLSVFDIFLYEDGFALQMPVPSSPEEVPQFRPQKKLFGVLKESSEWDDILDLDTVGALNDAIAGGRMKEIMLVQEALQEQKIAEIARKIASDRSKKFIMIAGPSSSGKTTFSHRLSIQLKACGLKPHPIAVDNYFVEREQTPLNEDGSYNFEDIHAIDIELFNRQMTELLEGKQVEIPTFNFKLGKKEYKGDIRQLGPDDILVIEGIHCLNDELTQHIPNDSKFKIYISALTSLNIDEHNRISTTDARLIRRMVRDARTRGASAQHTLNMWQSVRRGEEQNIFPFQEQADVMFNSSLVYELSILKPFAEPILFAIDNDQPEYQEAKRLLKFLEYFLAYGTEDIPNNSLLREFVGGGCFDI</sequence>
<dbReference type="CDD" id="cd02028">
    <property type="entry name" value="UMPK_like"/>
    <property type="match status" value="1"/>
</dbReference>